<dbReference type="GeneID" id="90540606"/>
<accession>A0AAX4J9V6</accession>
<dbReference type="GO" id="GO:0016787">
    <property type="term" value="F:hydrolase activity"/>
    <property type="evidence" value="ECO:0007669"/>
    <property type="project" value="UniProtKB-KW"/>
</dbReference>
<organism evidence="1 2">
    <name type="scientific">Vairimorpha necatrix</name>
    <dbReference type="NCBI Taxonomy" id="6039"/>
    <lineage>
        <taxon>Eukaryota</taxon>
        <taxon>Fungi</taxon>
        <taxon>Fungi incertae sedis</taxon>
        <taxon>Microsporidia</taxon>
        <taxon>Nosematidae</taxon>
        <taxon>Vairimorpha</taxon>
    </lineage>
</organism>
<keyword evidence="2" id="KW-1185">Reference proteome</keyword>
<dbReference type="RefSeq" id="XP_065328934.1">
    <property type="nucleotide sequence ID" value="XM_065472862.1"/>
</dbReference>
<dbReference type="Gene3D" id="3.40.50.1820">
    <property type="entry name" value="alpha/beta hydrolase"/>
    <property type="match status" value="1"/>
</dbReference>
<dbReference type="InterPro" id="IPR029058">
    <property type="entry name" value="AB_hydrolase_fold"/>
</dbReference>
<protein>
    <submittedName>
        <fullName evidence="1">Alpha/beta hydrolase</fullName>
    </submittedName>
</protein>
<dbReference type="SUPFAM" id="SSF53474">
    <property type="entry name" value="alpha/beta-Hydrolases"/>
    <property type="match status" value="1"/>
</dbReference>
<dbReference type="AlphaFoldDB" id="A0AAX4J9V6"/>
<evidence type="ECO:0000313" key="1">
    <source>
        <dbReference type="EMBL" id="WUR02789.1"/>
    </source>
</evidence>
<dbReference type="KEGG" id="vnx:VNE69_03010"/>
<name>A0AAX4J9V6_9MICR</name>
<sequence>MHRFLLFKSKDPVDIPVYDNYDGIDIFLKDANSDRDIIFCHGSKLSGKVYNILLNDMSRHTKCNVISFNLKGMLNSRGISSEKGIRKEVDSFISCYLQKRNKKVIVFGQSLGCCLAIQIGRKLGINKVILENPFINYKSLIKSLYKYDFVSYFVVDKWCNNKISELKSALFLISDNDTLIKNEDGKHLQSLTNNSKIAFLNGSNHFNANRNRHFYQHIINYINN</sequence>
<proteinExistence type="predicted"/>
<keyword evidence="1" id="KW-0378">Hydrolase</keyword>
<dbReference type="Proteomes" id="UP001334084">
    <property type="component" value="Chromosome 3"/>
</dbReference>
<dbReference type="PANTHER" id="PTHR12277:SF81">
    <property type="entry name" value="PROTEIN ABHD13"/>
    <property type="match status" value="1"/>
</dbReference>
<reference evidence="1" key="1">
    <citation type="journal article" date="2024" name="BMC Genomics">
        <title>Functional annotation of a divergent genome using sequence and structure-based similarity.</title>
        <authorList>
            <person name="Svedberg D."/>
            <person name="Winiger R.R."/>
            <person name="Berg A."/>
            <person name="Sharma H."/>
            <person name="Tellgren-Roth C."/>
            <person name="Debrunner-Vossbrinck B.A."/>
            <person name="Vossbrinck C.R."/>
            <person name="Barandun J."/>
        </authorList>
    </citation>
    <scope>NUCLEOTIDE SEQUENCE</scope>
    <source>
        <strain evidence="1">Illinois isolate</strain>
    </source>
</reference>
<dbReference type="PANTHER" id="PTHR12277">
    <property type="entry name" value="ALPHA/BETA HYDROLASE DOMAIN-CONTAINING PROTEIN"/>
    <property type="match status" value="1"/>
</dbReference>
<gene>
    <name evidence="1" type="ORF">VNE69_03010</name>
</gene>
<dbReference type="EMBL" id="CP142728">
    <property type="protein sequence ID" value="WUR02789.1"/>
    <property type="molecule type" value="Genomic_DNA"/>
</dbReference>
<evidence type="ECO:0000313" key="2">
    <source>
        <dbReference type="Proteomes" id="UP001334084"/>
    </source>
</evidence>